<feature type="region of interest" description="Disordered" evidence="1">
    <location>
        <begin position="1"/>
        <end position="21"/>
    </location>
</feature>
<dbReference type="Proteomes" id="UP000199594">
    <property type="component" value="Unassembled WGS sequence"/>
</dbReference>
<proteinExistence type="predicted"/>
<dbReference type="AlphaFoldDB" id="A0A1I7C3L5"/>
<organism evidence="2 3">
    <name type="scientific">Halomonas saccharevitans</name>
    <dbReference type="NCBI Taxonomy" id="416872"/>
    <lineage>
        <taxon>Bacteria</taxon>
        <taxon>Pseudomonadati</taxon>
        <taxon>Pseudomonadota</taxon>
        <taxon>Gammaproteobacteria</taxon>
        <taxon>Oceanospirillales</taxon>
        <taxon>Halomonadaceae</taxon>
        <taxon>Halomonas</taxon>
    </lineage>
</organism>
<dbReference type="RefSeq" id="WP_139233949.1">
    <property type="nucleotide sequence ID" value="NZ_FPAQ01000034.1"/>
</dbReference>
<accession>A0A1I7C3L5</accession>
<feature type="compositionally biased region" description="Low complexity" evidence="1">
    <location>
        <begin position="1"/>
        <end position="13"/>
    </location>
</feature>
<evidence type="ECO:0000256" key="1">
    <source>
        <dbReference type="SAM" id="MobiDB-lite"/>
    </source>
</evidence>
<evidence type="ECO:0008006" key="4">
    <source>
        <dbReference type="Google" id="ProtNLM"/>
    </source>
</evidence>
<dbReference type="EMBL" id="FPAQ01000034">
    <property type="protein sequence ID" value="SFT93974.1"/>
    <property type="molecule type" value="Genomic_DNA"/>
</dbReference>
<sequence length="69" mass="7510">MTDTSSSATASPPIHETRDERRHLRLELPFRVAFDEASTLPGHDLSLSGFSLYILNSSNKCSTCGIQGS</sequence>
<name>A0A1I7C3L5_9GAMM</name>
<reference evidence="2 3" key="1">
    <citation type="submission" date="2016-10" db="EMBL/GenBank/DDBJ databases">
        <authorList>
            <person name="de Groot N.N."/>
        </authorList>
    </citation>
    <scope>NUCLEOTIDE SEQUENCE [LARGE SCALE GENOMIC DNA]</scope>
    <source>
        <strain evidence="2 3">CGMCC 1.6493</strain>
    </source>
</reference>
<evidence type="ECO:0000313" key="3">
    <source>
        <dbReference type="Proteomes" id="UP000199594"/>
    </source>
</evidence>
<protein>
    <recommendedName>
        <fullName evidence="4">PilZ domain-containing protein</fullName>
    </recommendedName>
</protein>
<gene>
    <name evidence="2" type="ORF">SAMN04487956_13433</name>
</gene>
<evidence type="ECO:0000313" key="2">
    <source>
        <dbReference type="EMBL" id="SFT93974.1"/>
    </source>
</evidence>